<dbReference type="OrthoDB" id="9785233at2"/>
<dbReference type="GO" id="GO:0044781">
    <property type="term" value="P:bacterial-type flagellum organization"/>
    <property type="evidence" value="ECO:0007669"/>
    <property type="project" value="UniProtKB-UniRule"/>
</dbReference>
<dbReference type="Proteomes" id="UP000317496">
    <property type="component" value="Chromosome"/>
</dbReference>
<keyword evidence="7" id="KW-0966">Cell projection</keyword>
<proteinExistence type="inferred from homology"/>
<keyword evidence="8" id="KW-1185">Reference proteome</keyword>
<dbReference type="AlphaFoldDB" id="A0A516GYH9"/>
<evidence type="ECO:0000256" key="2">
    <source>
        <dbReference type="ARBA" id="ARBA00016013"/>
    </source>
</evidence>
<evidence type="ECO:0000313" key="7">
    <source>
        <dbReference type="EMBL" id="QDO96557.1"/>
    </source>
</evidence>
<keyword evidence="7" id="KW-0969">Cilium</keyword>
<dbReference type="Gene3D" id="2.60.40.4070">
    <property type="match status" value="1"/>
</dbReference>
<gene>
    <name evidence="7" type="ORF">FNB15_04385</name>
</gene>
<keyword evidence="3 5" id="KW-1005">Bacterial flagellum biogenesis</keyword>
<evidence type="ECO:0000256" key="1">
    <source>
        <dbReference type="ARBA" id="ARBA00010577"/>
    </source>
</evidence>
<evidence type="ECO:0000313" key="8">
    <source>
        <dbReference type="Proteomes" id="UP000317496"/>
    </source>
</evidence>
<evidence type="ECO:0000256" key="3">
    <source>
        <dbReference type="ARBA" id="ARBA00022795"/>
    </source>
</evidence>
<sequence length="243" mass="26070">MVTGVGSTTTVPQTQSEVSGVSLAKNFDTFLTLLTTQLKNQDPTSPMDSKEFTNQLVMFSQVEQSINQNKNLEKLLAMFASQQSSNNLSYIGKIVDVDDNQVELQQDGSAFWSYELPAGATSVKYNILDSAGKVVRTVTSNAPAGGFPKGRIELAWDGKDGQSVAQPAGKYKLEVIAKDGGGKTIEGSKVYARGYVSSLDTVDGQQYLVIGGNKYLPEKVVSVYPAPAAPSNDDEEEEQQPAA</sequence>
<evidence type="ECO:0000256" key="4">
    <source>
        <dbReference type="ARBA" id="ARBA00024746"/>
    </source>
</evidence>
<dbReference type="EMBL" id="CP041636">
    <property type="protein sequence ID" value="QDO96557.1"/>
    <property type="molecule type" value="Genomic_DNA"/>
</dbReference>
<evidence type="ECO:0000256" key="5">
    <source>
        <dbReference type="RuleBase" id="RU362076"/>
    </source>
</evidence>
<dbReference type="KEGG" id="fer:FNB15_04385"/>
<accession>A0A516GYH9</accession>
<dbReference type="InterPro" id="IPR025965">
    <property type="entry name" value="FlgD/Vpr_Ig-like"/>
</dbReference>
<comment type="function">
    <text evidence="4 5">Required for flagellar hook formation. May act as a scaffolding protein.</text>
</comment>
<reference evidence="7 8" key="1">
    <citation type="submission" date="2019-07" db="EMBL/GenBank/DDBJ databases">
        <title>Genome sequencing for Ferrovibrio sp. K5.</title>
        <authorList>
            <person name="Park S.-J."/>
        </authorList>
    </citation>
    <scope>NUCLEOTIDE SEQUENCE [LARGE SCALE GENOMIC DNA]</scope>
    <source>
        <strain evidence="7 8">K5</strain>
    </source>
</reference>
<dbReference type="Gene3D" id="2.30.30.910">
    <property type="match status" value="1"/>
</dbReference>
<feature type="domain" description="FlgD/Vpr Ig-like" evidence="6">
    <location>
        <begin position="101"/>
        <end position="180"/>
    </location>
</feature>
<keyword evidence="7" id="KW-0282">Flagellum</keyword>
<dbReference type="Pfam" id="PF13860">
    <property type="entry name" value="FlgD_ig"/>
    <property type="match status" value="1"/>
</dbReference>
<name>A0A516GYH9_9PROT</name>
<dbReference type="Pfam" id="PF03963">
    <property type="entry name" value="FlgD"/>
    <property type="match status" value="1"/>
</dbReference>
<dbReference type="RefSeq" id="WP_144067538.1">
    <property type="nucleotide sequence ID" value="NZ_CP041636.1"/>
</dbReference>
<comment type="similarity">
    <text evidence="1 5">Belongs to the FlgD family.</text>
</comment>
<protein>
    <recommendedName>
        <fullName evidence="2 5">Basal-body rod modification protein FlgD</fullName>
    </recommendedName>
</protein>
<organism evidence="7 8">
    <name type="scientific">Ferrovibrio terrae</name>
    <dbReference type="NCBI Taxonomy" id="2594003"/>
    <lineage>
        <taxon>Bacteria</taxon>
        <taxon>Pseudomonadati</taxon>
        <taxon>Pseudomonadota</taxon>
        <taxon>Alphaproteobacteria</taxon>
        <taxon>Rhodospirillales</taxon>
        <taxon>Rhodospirillaceae</taxon>
        <taxon>Ferrovibrio</taxon>
    </lineage>
</organism>
<dbReference type="InterPro" id="IPR005648">
    <property type="entry name" value="FlgD"/>
</dbReference>
<evidence type="ECO:0000259" key="6">
    <source>
        <dbReference type="Pfam" id="PF13860"/>
    </source>
</evidence>